<keyword evidence="2" id="KW-0472">Membrane</keyword>
<evidence type="ECO:0000313" key="3">
    <source>
        <dbReference type="EMBL" id="MFN6548699.1"/>
    </source>
</evidence>
<dbReference type="Pfam" id="PF10011">
    <property type="entry name" value="DUF2254"/>
    <property type="match status" value="1"/>
</dbReference>
<keyword evidence="2" id="KW-0812">Transmembrane</keyword>
<dbReference type="RefSeq" id="WP_409546055.1">
    <property type="nucleotide sequence ID" value="NZ_JBKBDD010000035.1"/>
</dbReference>
<feature type="transmembrane region" description="Helical" evidence="2">
    <location>
        <begin position="129"/>
        <end position="148"/>
    </location>
</feature>
<organism evidence="3 4">
    <name type="scientific">Mycolicibacterium nivoides</name>
    <dbReference type="NCBI Taxonomy" id="2487344"/>
    <lineage>
        <taxon>Bacteria</taxon>
        <taxon>Bacillati</taxon>
        <taxon>Actinomycetota</taxon>
        <taxon>Actinomycetes</taxon>
        <taxon>Mycobacteriales</taxon>
        <taxon>Mycobacteriaceae</taxon>
        <taxon>Mycolicibacterium</taxon>
    </lineage>
</organism>
<comment type="caution">
    <text evidence="3">The sequence shown here is derived from an EMBL/GenBank/DDBJ whole genome shotgun (WGS) entry which is preliminary data.</text>
</comment>
<keyword evidence="2" id="KW-1133">Transmembrane helix</keyword>
<feature type="transmembrane region" description="Helical" evidence="2">
    <location>
        <begin position="168"/>
        <end position="189"/>
    </location>
</feature>
<evidence type="ECO:0000256" key="2">
    <source>
        <dbReference type="SAM" id="Phobius"/>
    </source>
</evidence>
<reference evidence="3 4" key="1">
    <citation type="submission" date="2024-12" db="EMBL/GenBank/DDBJ databases">
        <title>The coexistence of Mycolicibacterium septicum and Mycolicibacterium nivoides in clinical samples.</title>
        <authorList>
            <person name="Wang C."/>
            <person name="Feng Y."/>
            <person name="Zong Z."/>
        </authorList>
    </citation>
    <scope>NUCLEOTIDE SEQUENCE [LARGE SCALE GENOMIC DNA]</scope>
    <source>
        <strain evidence="3 4">120309</strain>
    </source>
</reference>
<sequence>SLDFASQGSDQAPARSRRHARPMTRLLSSARETVRTQLWPLPVAGVLFAVLAGVLLPRLDAYVDDGLPPWLGALLFGGDGGAARTLLDAISSSLITVTSLTFSLTIVTLQLASSQFSPRLLRTFSSDRFIQATLAIFLSTFTFALTVLRAVRSGDNGATAFVPRLSVTLAFALTIVSVVGLVLFLAHLARQIRVETMLRDVHADASATVHSMTRPLEEDTRPEPAIPTPPSNAIVIRAPSSGFVTSFDERALCAAATAANACLLIESYPGSSIVEGVPIGAAWSLGDGLSDDDWNRLQGALRDSIGVGFERTSAQDISYGLRQLTDVVNKALSPGINDPTTAIHGLSHISAILCEIAGRTLHSVVLRDADDKVRVVLRRAGFAEILDVAIAQPRLYGASDPQVMARLFRLLEEVAWHVRDYLPIGDQLRRLRTSLGQSNFQDPELHDMELAAVRVERVMSRRSDEPTP</sequence>
<gene>
    <name evidence="3" type="ORF">ACK4CT_36770</name>
</gene>
<feature type="transmembrane region" description="Helical" evidence="2">
    <location>
        <begin position="38"/>
        <end position="59"/>
    </location>
</feature>
<name>A0ABW9LL10_9MYCO</name>
<dbReference type="Proteomes" id="UP001635816">
    <property type="component" value="Unassembled WGS sequence"/>
</dbReference>
<proteinExistence type="predicted"/>
<evidence type="ECO:0000256" key="1">
    <source>
        <dbReference type="SAM" id="MobiDB-lite"/>
    </source>
</evidence>
<dbReference type="InterPro" id="IPR018723">
    <property type="entry name" value="DUF2254_membrane"/>
</dbReference>
<feature type="region of interest" description="Disordered" evidence="1">
    <location>
        <begin position="1"/>
        <end position="22"/>
    </location>
</feature>
<evidence type="ECO:0000313" key="4">
    <source>
        <dbReference type="Proteomes" id="UP001635816"/>
    </source>
</evidence>
<feature type="compositionally biased region" description="Polar residues" evidence="1">
    <location>
        <begin position="1"/>
        <end position="10"/>
    </location>
</feature>
<dbReference type="EMBL" id="JBKBDD010000035">
    <property type="protein sequence ID" value="MFN6548699.1"/>
    <property type="molecule type" value="Genomic_DNA"/>
</dbReference>
<keyword evidence="4" id="KW-1185">Reference proteome</keyword>
<feature type="region of interest" description="Disordered" evidence="1">
    <location>
        <begin position="212"/>
        <end position="231"/>
    </location>
</feature>
<accession>A0ABW9LL10</accession>
<protein>
    <submittedName>
        <fullName evidence="3">DUF2254 domain-containing protein</fullName>
    </submittedName>
</protein>
<feature type="transmembrane region" description="Helical" evidence="2">
    <location>
        <begin position="89"/>
        <end position="109"/>
    </location>
</feature>
<feature type="non-terminal residue" evidence="3">
    <location>
        <position position="1"/>
    </location>
</feature>